<name>A0ACB8RTJ3_9AGAM</name>
<dbReference type="Proteomes" id="UP000814033">
    <property type="component" value="Unassembled WGS sequence"/>
</dbReference>
<proteinExistence type="predicted"/>
<evidence type="ECO:0000313" key="2">
    <source>
        <dbReference type="Proteomes" id="UP000814033"/>
    </source>
</evidence>
<accession>A0ACB8RTJ3</accession>
<organism evidence="1 2">
    <name type="scientific">Auriscalpium vulgare</name>
    <dbReference type="NCBI Taxonomy" id="40419"/>
    <lineage>
        <taxon>Eukaryota</taxon>
        <taxon>Fungi</taxon>
        <taxon>Dikarya</taxon>
        <taxon>Basidiomycota</taxon>
        <taxon>Agaricomycotina</taxon>
        <taxon>Agaricomycetes</taxon>
        <taxon>Russulales</taxon>
        <taxon>Auriscalpiaceae</taxon>
        <taxon>Auriscalpium</taxon>
    </lineage>
</organism>
<keyword evidence="2" id="KW-1185">Reference proteome</keyword>
<dbReference type="EMBL" id="MU275916">
    <property type="protein sequence ID" value="KAI0046838.1"/>
    <property type="molecule type" value="Genomic_DNA"/>
</dbReference>
<reference evidence="1" key="1">
    <citation type="submission" date="2021-02" db="EMBL/GenBank/DDBJ databases">
        <authorList>
            <consortium name="DOE Joint Genome Institute"/>
            <person name="Ahrendt S."/>
            <person name="Looney B.P."/>
            <person name="Miyauchi S."/>
            <person name="Morin E."/>
            <person name="Drula E."/>
            <person name="Courty P.E."/>
            <person name="Chicoki N."/>
            <person name="Fauchery L."/>
            <person name="Kohler A."/>
            <person name="Kuo A."/>
            <person name="Labutti K."/>
            <person name="Pangilinan J."/>
            <person name="Lipzen A."/>
            <person name="Riley R."/>
            <person name="Andreopoulos W."/>
            <person name="He G."/>
            <person name="Johnson J."/>
            <person name="Barry K.W."/>
            <person name="Grigoriev I.V."/>
            <person name="Nagy L."/>
            <person name="Hibbett D."/>
            <person name="Henrissat B."/>
            <person name="Matheny P.B."/>
            <person name="Labbe J."/>
            <person name="Martin F."/>
        </authorList>
    </citation>
    <scope>NUCLEOTIDE SEQUENCE</scope>
    <source>
        <strain evidence="1">FP105234-sp</strain>
    </source>
</reference>
<sequence>MAPSTRKRPRPSSPGPVDADVTLTNEPSKFNRHPDLWYDDGNVIIATKTQACKVYRGLLSRESPVLNSLFETDVDEKRRTYEGTPVYEVTDSDDDIAAVLKYVCGMERNHKDVATLTFEATLAYFRLGTKYEITRLREEAISRLEMCYPSTLDSFDCPRNPRPITHTIGQDSEVSLLALQNYATLHQLLPAALYACCTLTTTKLISGIEFAFDFMEPPPASKLADFWAKVYNGRARLEESRVDDTLCFLDGAVSNNCERPACEKTIQSSFRQDRALSRPNPNALENVGPTIKKNSGAKPCKSCVTYWISRHVEGRQRVWDKLRDIFDIPEPAAGGDVAPADVS</sequence>
<gene>
    <name evidence="1" type="ORF">FA95DRAFT_1559697</name>
</gene>
<reference evidence="1" key="2">
    <citation type="journal article" date="2022" name="New Phytol.">
        <title>Evolutionary transition to the ectomycorrhizal habit in the genomes of a hyperdiverse lineage of mushroom-forming fungi.</title>
        <authorList>
            <person name="Looney B."/>
            <person name="Miyauchi S."/>
            <person name="Morin E."/>
            <person name="Drula E."/>
            <person name="Courty P.E."/>
            <person name="Kohler A."/>
            <person name="Kuo A."/>
            <person name="LaButti K."/>
            <person name="Pangilinan J."/>
            <person name="Lipzen A."/>
            <person name="Riley R."/>
            <person name="Andreopoulos W."/>
            <person name="He G."/>
            <person name="Johnson J."/>
            <person name="Nolan M."/>
            <person name="Tritt A."/>
            <person name="Barry K.W."/>
            <person name="Grigoriev I.V."/>
            <person name="Nagy L.G."/>
            <person name="Hibbett D."/>
            <person name="Henrissat B."/>
            <person name="Matheny P.B."/>
            <person name="Labbe J."/>
            <person name="Martin F.M."/>
        </authorList>
    </citation>
    <scope>NUCLEOTIDE SEQUENCE</scope>
    <source>
        <strain evidence="1">FP105234-sp</strain>
    </source>
</reference>
<comment type="caution">
    <text evidence="1">The sequence shown here is derived from an EMBL/GenBank/DDBJ whole genome shotgun (WGS) entry which is preliminary data.</text>
</comment>
<protein>
    <submittedName>
        <fullName evidence="1">Uncharacterized protein</fullName>
    </submittedName>
</protein>
<evidence type="ECO:0000313" key="1">
    <source>
        <dbReference type="EMBL" id="KAI0046838.1"/>
    </source>
</evidence>